<comment type="caution">
    <text evidence="2">The sequence shown here is derived from an EMBL/GenBank/DDBJ whole genome shotgun (WGS) entry which is preliminary data.</text>
</comment>
<dbReference type="OrthoDB" id="65129at2"/>
<accession>A0A495A1X8</accession>
<keyword evidence="1" id="KW-0472">Membrane</keyword>
<evidence type="ECO:0008006" key="4">
    <source>
        <dbReference type="Google" id="ProtNLM"/>
    </source>
</evidence>
<feature type="transmembrane region" description="Helical" evidence="1">
    <location>
        <begin position="43"/>
        <end position="62"/>
    </location>
</feature>
<keyword evidence="1" id="KW-1133">Transmembrane helix</keyword>
<feature type="transmembrane region" description="Helical" evidence="1">
    <location>
        <begin position="133"/>
        <end position="153"/>
    </location>
</feature>
<proteinExistence type="predicted"/>
<protein>
    <recommendedName>
        <fullName evidence="4">Acyltransferase 3 domain-containing protein</fullName>
    </recommendedName>
</protein>
<feature type="transmembrane region" description="Helical" evidence="1">
    <location>
        <begin position="97"/>
        <end position="121"/>
    </location>
</feature>
<dbReference type="RefSeq" id="WP_121204216.1">
    <property type="nucleotide sequence ID" value="NZ_RBZP01000006.1"/>
</dbReference>
<organism evidence="2 3">
    <name type="scientific">Oceanobacillus halophilus</name>
    <dbReference type="NCBI Taxonomy" id="930130"/>
    <lineage>
        <taxon>Bacteria</taxon>
        <taxon>Bacillati</taxon>
        <taxon>Bacillota</taxon>
        <taxon>Bacilli</taxon>
        <taxon>Bacillales</taxon>
        <taxon>Bacillaceae</taxon>
        <taxon>Oceanobacillus</taxon>
    </lineage>
</organism>
<name>A0A495A1X8_9BACI</name>
<dbReference type="Proteomes" id="UP000269301">
    <property type="component" value="Unassembled WGS sequence"/>
</dbReference>
<evidence type="ECO:0000313" key="3">
    <source>
        <dbReference type="Proteomes" id="UP000269301"/>
    </source>
</evidence>
<evidence type="ECO:0000313" key="2">
    <source>
        <dbReference type="EMBL" id="RKQ33485.1"/>
    </source>
</evidence>
<dbReference type="AlphaFoldDB" id="A0A495A1X8"/>
<sequence>MKTGHLINEVFWLRCIACLAVTFGHALQIGNTVLAFLSKYKKIVFLMPFVLLVCTLLMNKFFLIDQSSKRVDMLLYAASMIFLFMYLSSKVKKTPKLIITISNYSFSIFLLNEFFFLVFLYVEPPDFMNIFSYSFIVFLLNMLSSIITTAYLLNEISIGKYLVVKL</sequence>
<feature type="transmembrane region" description="Helical" evidence="1">
    <location>
        <begin position="12"/>
        <end position="37"/>
    </location>
</feature>
<feature type="transmembrane region" description="Helical" evidence="1">
    <location>
        <begin position="74"/>
        <end position="91"/>
    </location>
</feature>
<dbReference type="EMBL" id="RBZP01000006">
    <property type="protein sequence ID" value="RKQ33485.1"/>
    <property type="molecule type" value="Genomic_DNA"/>
</dbReference>
<evidence type="ECO:0000256" key="1">
    <source>
        <dbReference type="SAM" id="Phobius"/>
    </source>
</evidence>
<keyword evidence="1" id="KW-0812">Transmembrane</keyword>
<keyword evidence="3" id="KW-1185">Reference proteome</keyword>
<gene>
    <name evidence="2" type="ORF">D8M06_09755</name>
</gene>
<reference evidence="2 3" key="1">
    <citation type="journal article" date="2016" name="Int. J. Syst. Evol. Microbiol.">
        <title>Oceanobacillus halophilus sp. nov., a novel moderately halophilic bacterium from a hypersaline lake.</title>
        <authorList>
            <person name="Amoozegar M.A."/>
            <person name="Bagheri M."/>
            <person name="Makhdoumi A."/>
            <person name="Nikou M.M."/>
            <person name="Fazeli S.A.S."/>
            <person name="Schumann P."/>
            <person name="Sproer C."/>
            <person name="Sanchez-Porro C."/>
            <person name="Ventosa A."/>
        </authorList>
    </citation>
    <scope>NUCLEOTIDE SEQUENCE [LARGE SCALE GENOMIC DNA]</scope>
    <source>
        <strain evidence="2 3">DSM 23996</strain>
    </source>
</reference>